<dbReference type="EMBL" id="BSXT01004236">
    <property type="protein sequence ID" value="GMF57196.1"/>
    <property type="molecule type" value="Genomic_DNA"/>
</dbReference>
<organism evidence="1 2">
    <name type="scientific">Phytophthora fragariaefolia</name>
    <dbReference type="NCBI Taxonomy" id="1490495"/>
    <lineage>
        <taxon>Eukaryota</taxon>
        <taxon>Sar</taxon>
        <taxon>Stramenopiles</taxon>
        <taxon>Oomycota</taxon>
        <taxon>Peronosporomycetes</taxon>
        <taxon>Peronosporales</taxon>
        <taxon>Peronosporaceae</taxon>
        <taxon>Phytophthora</taxon>
    </lineage>
</organism>
<keyword evidence="2" id="KW-1185">Reference proteome</keyword>
<sequence length="76" mass="8824">MELLALNRELIPNNLEAWLAELGDTETPLDNEVLERTSVAVRRGHNDRLGRLHPERPGAIAERSSRRIEWMFAQEY</sequence>
<accession>A0A9W6YAV3</accession>
<proteinExistence type="predicted"/>
<reference evidence="1" key="1">
    <citation type="submission" date="2023-04" db="EMBL/GenBank/DDBJ databases">
        <title>Phytophthora fragariaefolia NBRC 109709.</title>
        <authorList>
            <person name="Ichikawa N."/>
            <person name="Sato H."/>
            <person name="Tonouchi N."/>
        </authorList>
    </citation>
    <scope>NUCLEOTIDE SEQUENCE</scope>
    <source>
        <strain evidence="1">NBRC 109709</strain>
    </source>
</reference>
<name>A0A9W6YAV3_9STRA</name>
<comment type="caution">
    <text evidence="1">The sequence shown here is derived from an EMBL/GenBank/DDBJ whole genome shotgun (WGS) entry which is preliminary data.</text>
</comment>
<dbReference type="AlphaFoldDB" id="A0A9W6YAV3"/>
<dbReference type="Proteomes" id="UP001165121">
    <property type="component" value="Unassembled WGS sequence"/>
</dbReference>
<evidence type="ECO:0000313" key="2">
    <source>
        <dbReference type="Proteomes" id="UP001165121"/>
    </source>
</evidence>
<gene>
    <name evidence="1" type="ORF">Pfra01_002439900</name>
</gene>
<evidence type="ECO:0000313" key="1">
    <source>
        <dbReference type="EMBL" id="GMF57196.1"/>
    </source>
</evidence>
<protein>
    <submittedName>
        <fullName evidence="1">Unnamed protein product</fullName>
    </submittedName>
</protein>